<evidence type="ECO:0000313" key="2">
    <source>
        <dbReference type="Proteomes" id="UP000708208"/>
    </source>
</evidence>
<evidence type="ECO:0000313" key="1">
    <source>
        <dbReference type="EMBL" id="CAG7696130.1"/>
    </source>
</evidence>
<sequence length="18" mass="2108">MFYFTTPNEDLGLCVTAW</sequence>
<dbReference type="AlphaFoldDB" id="A0A8J2J7R2"/>
<proteinExistence type="predicted"/>
<dbReference type="EMBL" id="CAJVCH010024081">
    <property type="protein sequence ID" value="CAG7696130.1"/>
    <property type="molecule type" value="Genomic_DNA"/>
</dbReference>
<feature type="non-terminal residue" evidence="1">
    <location>
        <position position="1"/>
    </location>
</feature>
<protein>
    <submittedName>
        <fullName evidence="1">Uncharacterized protein</fullName>
    </submittedName>
</protein>
<dbReference type="Proteomes" id="UP000708208">
    <property type="component" value="Unassembled WGS sequence"/>
</dbReference>
<reference evidence="1" key="1">
    <citation type="submission" date="2021-06" db="EMBL/GenBank/DDBJ databases">
        <authorList>
            <person name="Hodson N. C."/>
            <person name="Mongue J. A."/>
            <person name="Jaron S. K."/>
        </authorList>
    </citation>
    <scope>NUCLEOTIDE SEQUENCE</scope>
</reference>
<accession>A0A8J2J7R2</accession>
<organism evidence="1 2">
    <name type="scientific">Allacma fusca</name>
    <dbReference type="NCBI Taxonomy" id="39272"/>
    <lineage>
        <taxon>Eukaryota</taxon>
        <taxon>Metazoa</taxon>
        <taxon>Ecdysozoa</taxon>
        <taxon>Arthropoda</taxon>
        <taxon>Hexapoda</taxon>
        <taxon>Collembola</taxon>
        <taxon>Symphypleona</taxon>
        <taxon>Sminthuridae</taxon>
        <taxon>Allacma</taxon>
    </lineage>
</organism>
<gene>
    <name evidence="1" type="ORF">AFUS01_LOCUS3918</name>
</gene>
<comment type="caution">
    <text evidence="1">The sequence shown here is derived from an EMBL/GenBank/DDBJ whole genome shotgun (WGS) entry which is preliminary data.</text>
</comment>
<keyword evidence="2" id="KW-1185">Reference proteome</keyword>
<name>A0A8J2J7R2_9HEXA</name>